<evidence type="ECO:0000256" key="13">
    <source>
        <dbReference type="SAM" id="Coils"/>
    </source>
</evidence>
<evidence type="ECO:0000259" key="17">
    <source>
        <dbReference type="PROSITE" id="PS50103"/>
    </source>
</evidence>
<keyword evidence="9" id="KW-0804">Transcription</keyword>
<evidence type="ECO:0000256" key="12">
    <source>
        <dbReference type="PROSITE-ProRule" id="PRU00723"/>
    </source>
</evidence>
<keyword evidence="10" id="KW-0539">Nucleus</keyword>
<keyword evidence="2" id="KW-0678">Repressor</keyword>
<dbReference type="GO" id="GO:0030015">
    <property type="term" value="C:CCR4-NOT core complex"/>
    <property type="evidence" value="ECO:0007669"/>
    <property type="project" value="EnsemblFungi"/>
</dbReference>
<dbReference type="InterPro" id="IPR003954">
    <property type="entry name" value="RRM_euk-type"/>
</dbReference>
<keyword evidence="6 11" id="KW-0694">RNA-binding</keyword>
<dbReference type="Pfam" id="PF00076">
    <property type="entry name" value="RRM_1"/>
    <property type="match status" value="1"/>
</dbReference>
<keyword evidence="7" id="KW-0805">Transcription regulation</keyword>
<evidence type="ECO:0000259" key="15">
    <source>
        <dbReference type="PROSITE" id="PS50089"/>
    </source>
</evidence>
<dbReference type="FunFam" id="3.30.40.10:FF:000006">
    <property type="entry name" value="CCR4-NOT transcription complex subunit 4"/>
    <property type="match status" value="1"/>
</dbReference>
<dbReference type="PROSITE" id="PS50103">
    <property type="entry name" value="ZF_C3H1"/>
    <property type="match status" value="1"/>
</dbReference>
<dbReference type="VEuPathDB" id="FungiDB:SOCG_02051"/>
<dbReference type="GO" id="GO:0008270">
    <property type="term" value="F:zinc ion binding"/>
    <property type="evidence" value="ECO:0007669"/>
    <property type="project" value="UniProtKB-KW"/>
</dbReference>
<dbReference type="InterPro" id="IPR001841">
    <property type="entry name" value="Znf_RING"/>
</dbReference>
<dbReference type="OrthoDB" id="1923159at2759"/>
<keyword evidence="8 13" id="KW-0175">Coiled coil</keyword>
<dbReference type="GO" id="GO:0022626">
    <property type="term" value="C:cytosolic ribosome"/>
    <property type="evidence" value="ECO:0007669"/>
    <property type="project" value="EnsemblFungi"/>
</dbReference>
<dbReference type="Gene3D" id="3.30.70.330">
    <property type="match status" value="1"/>
</dbReference>
<feature type="domain" description="C3H1-type" evidence="17">
    <location>
        <begin position="199"/>
        <end position="226"/>
    </location>
</feature>
<dbReference type="GO" id="GO:0061630">
    <property type="term" value="F:ubiquitin protein ligase activity"/>
    <property type="evidence" value="ECO:0007669"/>
    <property type="project" value="EnsemblFungi"/>
</dbReference>
<evidence type="ECO:0000313" key="19">
    <source>
        <dbReference type="Proteomes" id="UP000016088"/>
    </source>
</evidence>
<dbReference type="GO" id="GO:0032968">
    <property type="term" value="P:positive regulation of transcription elongation by RNA polymerase II"/>
    <property type="evidence" value="ECO:0007669"/>
    <property type="project" value="EnsemblFungi"/>
</dbReference>
<dbReference type="PANTHER" id="PTHR12603">
    <property type="entry name" value="CCR4-NOT TRANSCRIPTION COMPLEX RELATED"/>
    <property type="match status" value="1"/>
</dbReference>
<protein>
    <submittedName>
        <fullName evidence="18">CCR4-Not complex subunit Mot2</fullName>
    </submittedName>
</protein>
<evidence type="ECO:0000256" key="8">
    <source>
        <dbReference type="ARBA" id="ARBA00023054"/>
    </source>
</evidence>
<dbReference type="AlphaFoldDB" id="S9Q4K8"/>
<dbReference type="SMART" id="SM00361">
    <property type="entry name" value="RRM_1"/>
    <property type="match status" value="1"/>
</dbReference>
<evidence type="ECO:0000256" key="6">
    <source>
        <dbReference type="ARBA" id="ARBA00022884"/>
    </source>
</evidence>
<reference evidence="18 19" key="1">
    <citation type="journal article" date="2011" name="Science">
        <title>Comparative functional genomics of the fission yeasts.</title>
        <authorList>
            <person name="Rhind N."/>
            <person name="Chen Z."/>
            <person name="Yassour M."/>
            <person name="Thompson D.A."/>
            <person name="Haas B.J."/>
            <person name="Habib N."/>
            <person name="Wapinski I."/>
            <person name="Roy S."/>
            <person name="Lin M.F."/>
            <person name="Heiman D.I."/>
            <person name="Young S.K."/>
            <person name="Furuya K."/>
            <person name="Guo Y."/>
            <person name="Pidoux A."/>
            <person name="Chen H.M."/>
            <person name="Robbertse B."/>
            <person name="Goldberg J.M."/>
            <person name="Aoki K."/>
            <person name="Bayne E.H."/>
            <person name="Berlin A.M."/>
            <person name="Desjardins C.A."/>
            <person name="Dobbs E."/>
            <person name="Dukaj L."/>
            <person name="Fan L."/>
            <person name="FitzGerald M.G."/>
            <person name="French C."/>
            <person name="Gujja S."/>
            <person name="Hansen K."/>
            <person name="Keifenheim D."/>
            <person name="Levin J.Z."/>
            <person name="Mosher R.A."/>
            <person name="Mueller C.A."/>
            <person name="Pfiffner J."/>
            <person name="Priest M."/>
            <person name="Russ C."/>
            <person name="Smialowska A."/>
            <person name="Swoboda P."/>
            <person name="Sykes S.M."/>
            <person name="Vaughn M."/>
            <person name="Vengrova S."/>
            <person name="Yoder R."/>
            <person name="Zeng Q."/>
            <person name="Allshire R."/>
            <person name="Baulcombe D."/>
            <person name="Birren B.W."/>
            <person name="Brown W."/>
            <person name="Ekwall K."/>
            <person name="Kellis M."/>
            <person name="Leatherwood J."/>
            <person name="Levin H."/>
            <person name="Margalit H."/>
            <person name="Martienssen R."/>
            <person name="Nieduszynski C.A."/>
            <person name="Spatafora J.W."/>
            <person name="Friedman N."/>
            <person name="Dalgaard J.Z."/>
            <person name="Baumann P."/>
            <person name="Niki H."/>
            <person name="Regev A."/>
            <person name="Nusbaum C."/>
        </authorList>
    </citation>
    <scope>NUCLEOTIDE SEQUENCE [LARGE SCALE GENOMIC DNA]</scope>
    <source>
        <strain evidence="19">yFS286</strain>
    </source>
</reference>
<dbReference type="PROSITE" id="PS50102">
    <property type="entry name" value="RRM"/>
    <property type="match status" value="1"/>
</dbReference>
<proteinExistence type="predicted"/>
<evidence type="ECO:0000256" key="11">
    <source>
        <dbReference type="PROSITE-ProRule" id="PRU00176"/>
    </source>
</evidence>
<evidence type="ECO:0000256" key="1">
    <source>
        <dbReference type="ARBA" id="ARBA00004123"/>
    </source>
</evidence>
<dbReference type="InterPro" id="IPR039515">
    <property type="entry name" value="NOT4_mRING-HC-C4C4"/>
</dbReference>
<dbReference type="InterPro" id="IPR039780">
    <property type="entry name" value="Mot2"/>
</dbReference>
<feature type="compositionally biased region" description="Polar residues" evidence="14">
    <location>
        <begin position="291"/>
        <end position="305"/>
    </location>
</feature>
<dbReference type="Proteomes" id="UP000016088">
    <property type="component" value="Unassembled WGS sequence"/>
</dbReference>
<dbReference type="FunFam" id="3.30.70.330:FF:000257">
    <property type="entry name" value="CCR4-NOT core complex subunit Not4"/>
    <property type="match status" value="1"/>
</dbReference>
<comment type="subcellular location">
    <subcellularLocation>
        <location evidence="1">Nucleus</location>
    </subcellularLocation>
</comment>
<dbReference type="HOGENOM" id="CLU_028046_0_0_1"/>
<dbReference type="EMBL" id="KE503206">
    <property type="protein sequence ID" value="EPX74568.1"/>
    <property type="molecule type" value="Genomic_DNA"/>
</dbReference>
<keyword evidence="3 12" id="KW-0479">Metal-binding</keyword>
<dbReference type="RefSeq" id="XP_013015999.1">
    <property type="nucleotide sequence ID" value="XM_013160545.1"/>
</dbReference>
<evidence type="ECO:0000256" key="9">
    <source>
        <dbReference type="ARBA" id="ARBA00023163"/>
    </source>
</evidence>
<keyword evidence="5 12" id="KW-0862">Zinc</keyword>
<evidence type="ECO:0000313" key="18">
    <source>
        <dbReference type="EMBL" id="EPX74568.1"/>
    </source>
</evidence>
<dbReference type="SUPFAM" id="SSF54928">
    <property type="entry name" value="RNA-binding domain, RBD"/>
    <property type="match status" value="1"/>
</dbReference>
<dbReference type="GO" id="GO:0120271">
    <property type="term" value="P:negative regulation of nuclear mRNA surveillance of meiosis-specific transcripts"/>
    <property type="evidence" value="ECO:0007669"/>
    <property type="project" value="EnsemblFungi"/>
</dbReference>
<dbReference type="Pfam" id="PF14570">
    <property type="entry name" value="zf-RING_4"/>
    <property type="match status" value="1"/>
</dbReference>
<keyword evidence="4 12" id="KW-0863">Zinc-finger</keyword>
<dbReference type="GO" id="GO:0000209">
    <property type="term" value="P:protein polyubiquitination"/>
    <property type="evidence" value="ECO:0007669"/>
    <property type="project" value="EnsemblFungi"/>
</dbReference>
<dbReference type="InterPro" id="IPR012677">
    <property type="entry name" value="Nucleotide-bd_a/b_plait_sf"/>
</dbReference>
<dbReference type="InterPro" id="IPR013083">
    <property type="entry name" value="Znf_RING/FYVE/PHD"/>
</dbReference>
<dbReference type="GO" id="GO:0006513">
    <property type="term" value="P:protein monoubiquitination"/>
    <property type="evidence" value="ECO:0007669"/>
    <property type="project" value="EnsemblFungi"/>
</dbReference>
<dbReference type="GO" id="GO:0005634">
    <property type="term" value="C:nucleus"/>
    <property type="evidence" value="ECO:0007669"/>
    <property type="project" value="UniProtKB-SubCell"/>
</dbReference>
<dbReference type="SUPFAM" id="SSF57850">
    <property type="entry name" value="RING/U-box"/>
    <property type="match status" value="1"/>
</dbReference>
<feature type="coiled-coil region" evidence="13">
    <location>
        <begin position="76"/>
        <end position="105"/>
    </location>
</feature>
<dbReference type="PROSITE" id="PS50089">
    <property type="entry name" value="ZF_RING_2"/>
    <property type="match status" value="1"/>
</dbReference>
<dbReference type="OMA" id="EENVQWR"/>
<evidence type="ECO:0000256" key="10">
    <source>
        <dbReference type="ARBA" id="ARBA00023242"/>
    </source>
</evidence>
<dbReference type="PANTHER" id="PTHR12603:SF0">
    <property type="entry name" value="CCR4-NOT TRANSCRIPTION COMPLEX SUBUNIT 4"/>
    <property type="match status" value="1"/>
</dbReference>
<dbReference type="InterPro" id="IPR000504">
    <property type="entry name" value="RRM_dom"/>
</dbReference>
<evidence type="ECO:0000256" key="7">
    <source>
        <dbReference type="ARBA" id="ARBA00023015"/>
    </source>
</evidence>
<name>S9Q4K8_SCHOY</name>
<organism evidence="18 19">
    <name type="scientific">Schizosaccharomyces octosporus (strain yFS286)</name>
    <name type="common">Fission yeast</name>
    <name type="synonym">Octosporomyces octosporus</name>
    <dbReference type="NCBI Taxonomy" id="483514"/>
    <lineage>
        <taxon>Eukaryota</taxon>
        <taxon>Fungi</taxon>
        <taxon>Dikarya</taxon>
        <taxon>Ascomycota</taxon>
        <taxon>Taphrinomycotina</taxon>
        <taxon>Schizosaccharomycetes</taxon>
        <taxon>Schizosaccharomycetales</taxon>
        <taxon>Schizosaccharomycetaceae</taxon>
        <taxon>Schizosaccharomyces</taxon>
    </lineage>
</organism>
<dbReference type="InterPro" id="IPR035979">
    <property type="entry name" value="RBD_domain_sf"/>
</dbReference>
<evidence type="ECO:0000256" key="5">
    <source>
        <dbReference type="ARBA" id="ARBA00022833"/>
    </source>
</evidence>
<dbReference type="InterPro" id="IPR000571">
    <property type="entry name" value="Znf_CCCH"/>
</dbReference>
<feature type="domain" description="RING-type" evidence="15">
    <location>
        <begin position="18"/>
        <end position="61"/>
    </location>
</feature>
<feature type="region of interest" description="Disordered" evidence="14">
    <location>
        <begin position="255"/>
        <end position="305"/>
    </location>
</feature>
<dbReference type="GO" id="GO:0000289">
    <property type="term" value="P:nuclear-transcribed mRNA poly(A) tail shortening"/>
    <property type="evidence" value="ECO:0007669"/>
    <property type="project" value="EnsemblFungi"/>
</dbReference>
<accession>S9Q4K8</accession>
<dbReference type="GeneID" id="25031029"/>
<dbReference type="CDD" id="cd16618">
    <property type="entry name" value="mRING-HC-C4C4_CNOT4"/>
    <property type="match status" value="1"/>
</dbReference>
<gene>
    <name evidence="18" type="ORF">SOCG_02051</name>
</gene>
<evidence type="ECO:0000256" key="2">
    <source>
        <dbReference type="ARBA" id="ARBA00022491"/>
    </source>
</evidence>
<dbReference type="GO" id="GO:0070966">
    <property type="term" value="P:nuclear-transcribed mRNA catabolic process, no-go decay"/>
    <property type="evidence" value="ECO:0007669"/>
    <property type="project" value="EnsemblFungi"/>
</dbReference>
<evidence type="ECO:0000256" key="4">
    <source>
        <dbReference type="ARBA" id="ARBA00022771"/>
    </source>
</evidence>
<dbReference type="GO" id="GO:0010498">
    <property type="term" value="P:proteasomal protein catabolic process"/>
    <property type="evidence" value="ECO:0007669"/>
    <property type="project" value="EnsemblFungi"/>
</dbReference>
<dbReference type="GO" id="GO:0031087">
    <property type="term" value="P:deadenylation-independent decapping of nuclear-transcribed mRNA"/>
    <property type="evidence" value="ECO:0007669"/>
    <property type="project" value="EnsemblFungi"/>
</dbReference>
<evidence type="ECO:0000256" key="14">
    <source>
        <dbReference type="SAM" id="MobiDB-lite"/>
    </source>
</evidence>
<feature type="zinc finger region" description="C3H1-type" evidence="12">
    <location>
        <begin position="199"/>
        <end position="226"/>
    </location>
</feature>
<dbReference type="GO" id="GO:0003723">
    <property type="term" value="F:RNA binding"/>
    <property type="evidence" value="ECO:0007669"/>
    <property type="project" value="UniProtKB-UniRule"/>
</dbReference>
<keyword evidence="19" id="KW-1185">Reference proteome</keyword>
<feature type="domain" description="RRM" evidence="16">
    <location>
        <begin position="116"/>
        <end position="202"/>
    </location>
</feature>
<dbReference type="eggNOG" id="KOG2068">
    <property type="taxonomic scope" value="Eukaryota"/>
</dbReference>
<evidence type="ECO:0000256" key="3">
    <source>
        <dbReference type="ARBA" id="ARBA00022723"/>
    </source>
</evidence>
<dbReference type="Gene3D" id="3.30.40.10">
    <property type="entry name" value="Zinc/RING finger domain, C3HC4 (zinc finger)"/>
    <property type="match status" value="1"/>
</dbReference>
<sequence length="470" mass="52441">MLKSQDSYSSEEEDDMLCPLCMEEIDISDKNFKPCQCGYRVCRFCWHHIKEDLNGRCPACRRLYTEENVQWRPVTAEEWKMDLHRKNERKKREKERKEVEASNRKHLANIRVVQKNLAYVNGLSPKIANEDNIHILKGLDYFGQYGKIIKIAINKKAAANSANGHVGVYITYQRKEDAARAIAAIDGSISDGRHLRASYGTTKYCTSYLRNQQCPNPSCMYLHEPGDEVDSYTKEDLASLQHTRSLPGKVNGIATANHSPSPSLHFKTPLLPINKPLIDGGPNASDEHQHSGQPSVPHPSSNVTAPYSSAAAANVTPGHTTTILHHEESSALPPTASWAKLSPTVLQERLRAAVNQQPLDPLKSPSLSSQLPTVQQLRSAKLPSQKENYAKWLDLAIRDLATPFSQTSFNTNGLGFSDDDLEKIKSFPPLFVFNARSVINKQLGQELQAVNENTAPRENELAQVMPPPGF</sequence>
<evidence type="ECO:0000259" key="16">
    <source>
        <dbReference type="PROSITE" id="PS50102"/>
    </source>
</evidence>